<dbReference type="Gene3D" id="2.160.20.10">
    <property type="entry name" value="Single-stranded right-handed beta-helix, Pectin lyase-like"/>
    <property type="match status" value="1"/>
</dbReference>
<dbReference type="InterPro" id="IPR006626">
    <property type="entry name" value="PbH1"/>
</dbReference>
<dbReference type="Proteomes" id="UP000525652">
    <property type="component" value="Unassembled WGS sequence"/>
</dbReference>
<dbReference type="InterPro" id="IPR011050">
    <property type="entry name" value="Pectin_lyase_fold/virulence"/>
</dbReference>
<evidence type="ECO:0000313" key="5">
    <source>
        <dbReference type="EMBL" id="MBC2600243.1"/>
    </source>
</evidence>
<comment type="similarity">
    <text evidence="1 4">Belongs to the glycosyl hydrolase 28 family.</text>
</comment>
<dbReference type="InterPro" id="IPR051801">
    <property type="entry name" value="GH28_Enzymes"/>
</dbReference>
<dbReference type="EMBL" id="JACHVA010000006">
    <property type="protein sequence ID" value="MBC2600243.1"/>
    <property type="molecule type" value="Genomic_DNA"/>
</dbReference>
<keyword evidence="2 4" id="KW-0378">Hydrolase</keyword>
<dbReference type="AlphaFoldDB" id="A0A7X1E2U5"/>
<dbReference type="SMART" id="SM00710">
    <property type="entry name" value="PbH1"/>
    <property type="match status" value="5"/>
</dbReference>
<organism evidence="5 6">
    <name type="scientific">Puniceicoccus vermicola</name>
    <dbReference type="NCBI Taxonomy" id="388746"/>
    <lineage>
        <taxon>Bacteria</taxon>
        <taxon>Pseudomonadati</taxon>
        <taxon>Verrucomicrobiota</taxon>
        <taxon>Opitutia</taxon>
        <taxon>Puniceicoccales</taxon>
        <taxon>Puniceicoccaceae</taxon>
        <taxon>Puniceicoccus</taxon>
    </lineage>
</organism>
<evidence type="ECO:0000256" key="2">
    <source>
        <dbReference type="ARBA" id="ARBA00022801"/>
    </source>
</evidence>
<name>A0A7X1E2U5_9BACT</name>
<dbReference type="SUPFAM" id="SSF51126">
    <property type="entry name" value="Pectin lyase-like"/>
    <property type="match status" value="1"/>
</dbReference>
<evidence type="ECO:0000256" key="1">
    <source>
        <dbReference type="ARBA" id="ARBA00008834"/>
    </source>
</evidence>
<keyword evidence="6" id="KW-1185">Reference proteome</keyword>
<dbReference type="GO" id="GO:0005975">
    <property type="term" value="P:carbohydrate metabolic process"/>
    <property type="evidence" value="ECO:0007669"/>
    <property type="project" value="InterPro"/>
</dbReference>
<dbReference type="InterPro" id="IPR012334">
    <property type="entry name" value="Pectin_lyas_fold"/>
</dbReference>
<evidence type="ECO:0008006" key="7">
    <source>
        <dbReference type="Google" id="ProtNLM"/>
    </source>
</evidence>
<comment type="caution">
    <text evidence="5">The sequence shown here is derived from an EMBL/GenBank/DDBJ whole genome shotgun (WGS) entry which is preliminary data.</text>
</comment>
<reference evidence="5 6" key="1">
    <citation type="submission" date="2020-07" db="EMBL/GenBank/DDBJ databases">
        <authorList>
            <person name="Feng X."/>
        </authorList>
    </citation>
    <scope>NUCLEOTIDE SEQUENCE [LARGE SCALE GENOMIC DNA]</scope>
    <source>
        <strain evidence="5 6">JCM14086</strain>
    </source>
</reference>
<dbReference type="GO" id="GO:0004650">
    <property type="term" value="F:polygalacturonase activity"/>
    <property type="evidence" value="ECO:0007669"/>
    <property type="project" value="InterPro"/>
</dbReference>
<evidence type="ECO:0000313" key="6">
    <source>
        <dbReference type="Proteomes" id="UP000525652"/>
    </source>
</evidence>
<protein>
    <recommendedName>
        <fullName evidence="7">Glycoside hydrolase family 28 protein</fullName>
    </recommendedName>
</protein>
<dbReference type="InterPro" id="IPR000743">
    <property type="entry name" value="Glyco_hydro_28"/>
</dbReference>
<gene>
    <name evidence="5" type="ORF">H5P30_00445</name>
</gene>
<keyword evidence="3 4" id="KW-0326">Glycosidase</keyword>
<evidence type="ECO:0000256" key="3">
    <source>
        <dbReference type="ARBA" id="ARBA00023295"/>
    </source>
</evidence>
<dbReference type="PANTHER" id="PTHR31339:SF9">
    <property type="entry name" value="PLASMIN AND FIBRONECTIN-BINDING PROTEIN A"/>
    <property type="match status" value="1"/>
</dbReference>
<evidence type="ECO:0000256" key="4">
    <source>
        <dbReference type="RuleBase" id="RU361169"/>
    </source>
</evidence>
<sequence>MKDFRITDYGAIGDEKTVNTESIQATINACRDYGGGRVCIGDGIYVTGTIHLYSNIELHIEANGTLAASNDGADYPDFVSDELDEKFAPRATNRCLIFIGGAMNVSITGMGLIDCNGSAFCDEIVDENGKKKFVRNTDILPARMIFIMSSTNVRLSDFTMKEMAGGWGSWINNCQYVSIDAVKMYCNPQYPNADGIHINCSSDVTISNCIIHSGDDSIIVRANTNTLKEPRNCERVIVKGCILSSIHNAIRIAWRNDGMVQNCTFSDLVITDSRQGLTIELPDHSSPTDFSLNKTQVRNLNFNNVVLDRIAENPIQIIIHPENLVDYIKDIHFSNISASSQLFPIVIGREDAIIQDISFSHCKFTVIGSLEPPYPIFKHVKGLSLDNTVFDIIEQAVSTSSPLLPD</sequence>
<dbReference type="PANTHER" id="PTHR31339">
    <property type="entry name" value="PECTIN LYASE-RELATED"/>
    <property type="match status" value="1"/>
</dbReference>
<dbReference type="RefSeq" id="WP_185691001.1">
    <property type="nucleotide sequence ID" value="NZ_JACHVA010000006.1"/>
</dbReference>
<dbReference type="Pfam" id="PF00295">
    <property type="entry name" value="Glyco_hydro_28"/>
    <property type="match status" value="1"/>
</dbReference>
<proteinExistence type="inferred from homology"/>
<accession>A0A7X1E2U5</accession>